<dbReference type="EC" id="3.1.1.-" evidence="3"/>
<dbReference type="Gene3D" id="3.40.50.1820">
    <property type="entry name" value="alpha/beta hydrolase"/>
    <property type="match status" value="1"/>
</dbReference>
<dbReference type="PROSITE" id="PS00122">
    <property type="entry name" value="CARBOXYLESTERASE_B_1"/>
    <property type="match status" value="1"/>
</dbReference>
<proteinExistence type="inferred from homology"/>
<keyword evidence="3" id="KW-0732">Signal</keyword>
<comment type="similarity">
    <text evidence="1 3">Belongs to the type-B carboxylesterase/lipase family.</text>
</comment>
<dbReference type="PROSITE" id="PS00941">
    <property type="entry name" value="CARBOXYLESTERASE_B_2"/>
    <property type="match status" value="1"/>
</dbReference>
<keyword evidence="2 3" id="KW-0378">Hydrolase</keyword>
<dbReference type="SUPFAM" id="SSF53474">
    <property type="entry name" value="alpha/beta-Hydrolases"/>
    <property type="match status" value="1"/>
</dbReference>
<evidence type="ECO:0000256" key="2">
    <source>
        <dbReference type="ARBA" id="ARBA00022801"/>
    </source>
</evidence>
<evidence type="ECO:0000313" key="5">
    <source>
        <dbReference type="EMBL" id="KAJ9151823.1"/>
    </source>
</evidence>
<dbReference type="GO" id="GO:0052689">
    <property type="term" value="F:carboxylic ester hydrolase activity"/>
    <property type="evidence" value="ECO:0007669"/>
    <property type="project" value="TreeGrafter"/>
</dbReference>
<dbReference type="PANTHER" id="PTHR43918">
    <property type="entry name" value="ACETYLCHOLINESTERASE"/>
    <property type="match status" value="1"/>
</dbReference>
<protein>
    <recommendedName>
        <fullName evidence="3">Carboxylic ester hydrolase</fullName>
        <ecNumber evidence="3">3.1.1.-</ecNumber>
    </recommendedName>
</protein>
<evidence type="ECO:0000259" key="4">
    <source>
        <dbReference type="Pfam" id="PF00135"/>
    </source>
</evidence>
<organism evidence="5 6">
    <name type="scientific">Pleurostoma richardsiae</name>
    <dbReference type="NCBI Taxonomy" id="41990"/>
    <lineage>
        <taxon>Eukaryota</taxon>
        <taxon>Fungi</taxon>
        <taxon>Dikarya</taxon>
        <taxon>Ascomycota</taxon>
        <taxon>Pezizomycotina</taxon>
        <taxon>Sordariomycetes</taxon>
        <taxon>Sordariomycetidae</taxon>
        <taxon>Calosphaeriales</taxon>
        <taxon>Pleurostomataceae</taxon>
        <taxon>Pleurostoma</taxon>
    </lineage>
</organism>
<evidence type="ECO:0000256" key="3">
    <source>
        <dbReference type="RuleBase" id="RU361235"/>
    </source>
</evidence>
<dbReference type="Pfam" id="PF00135">
    <property type="entry name" value="COesterase"/>
    <property type="match status" value="1"/>
</dbReference>
<feature type="chain" id="PRO_5041484646" description="Carboxylic ester hydrolase" evidence="3">
    <location>
        <begin position="19"/>
        <end position="563"/>
    </location>
</feature>
<evidence type="ECO:0000256" key="1">
    <source>
        <dbReference type="ARBA" id="ARBA00005964"/>
    </source>
</evidence>
<dbReference type="Proteomes" id="UP001174694">
    <property type="component" value="Unassembled WGS sequence"/>
</dbReference>
<evidence type="ECO:0000313" key="6">
    <source>
        <dbReference type="Proteomes" id="UP001174694"/>
    </source>
</evidence>
<dbReference type="PANTHER" id="PTHR43918:SF4">
    <property type="entry name" value="CARBOXYLIC ESTER HYDROLASE"/>
    <property type="match status" value="1"/>
</dbReference>
<gene>
    <name evidence="5" type="ORF">NKR23_g2988</name>
</gene>
<dbReference type="InterPro" id="IPR029058">
    <property type="entry name" value="AB_hydrolase_fold"/>
</dbReference>
<dbReference type="InterPro" id="IPR019826">
    <property type="entry name" value="Carboxylesterase_B_AS"/>
</dbReference>
<feature type="signal peptide" evidence="3">
    <location>
        <begin position="1"/>
        <end position="18"/>
    </location>
</feature>
<dbReference type="EMBL" id="JANBVO010000005">
    <property type="protein sequence ID" value="KAJ9151823.1"/>
    <property type="molecule type" value="Genomic_DNA"/>
</dbReference>
<reference evidence="5" key="1">
    <citation type="submission" date="2022-07" db="EMBL/GenBank/DDBJ databases">
        <title>Fungi with potential for degradation of polypropylene.</title>
        <authorList>
            <person name="Gostincar C."/>
        </authorList>
    </citation>
    <scope>NUCLEOTIDE SEQUENCE</scope>
    <source>
        <strain evidence="5">EXF-13308</strain>
    </source>
</reference>
<dbReference type="AlphaFoldDB" id="A0AA38S0S0"/>
<dbReference type="InterPro" id="IPR002018">
    <property type="entry name" value="CarbesteraseB"/>
</dbReference>
<feature type="domain" description="Carboxylesterase type B" evidence="4">
    <location>
        <begin position="20"/>
        <end position="517"/>
    </location>
</feature>
<comment type="caution">
    <text evidence="5">The sequence shown here is derived from an EMBL/GenBank/DDBJ whole genome shotgun (WGS) entry which is preliminary data.</text>
</comment>
<dbReference type="InterPro" id="IPR019819">
    <property type="entry name" value="Carboxylesterase_B_CS"/>
</dbReference>
<name>A0AA38S0S0_9PEZI</name>
<accession>A0AA38S0S0</accession>
<keyword evidence="6" id="KW-1185">Reference proteome</keyword>
<sequence length="563" mass="60787">MTILTLIVLAGLVSQVVAGPVVQVLNGTYEGYNLPAYGQDVFLGMPYAQPPEGILRFRAPQSLNVTWNGVKPAVAYSDVCMQYVTPPGFPMSEDCLTLNVVRPSEMHNQSLPVAVWIHGGGLYSGSSAATNLSNFVTQATKTGKPLIAVSINYRLTAFGFLWGNSSDILTNGSANNGLRDQRLALQWIQENIKFFGGDSSRVTIWGESSGALSVGKHLIAYGGRDDNLFRAAIMESGSMVEKWPYNIKDPVAYTADLYRNLTETTGCSNKTGLPADTTPLECLRALNIEALSAALNVSHTPVFSGTGLGPWLTQVDGDILKDGPTDSLDKGHFVNVPILYSTNTDEATVFGFSGPVNSDEDFRAFVAAGGPDNATINIIEILYPDVNAVGLPAGYEPTPESESIYGKQWKREVAFHTDAVETASRRKVLDTWAAAGGTAYSTRINLLPLGQPAAIGSSHAVELAFVFNNVDGSGYNDELRSTSALMSRVWASFVSDLNPNHHKACGVPNWQAWNTTNSDGVGTNFVFNSNGTVGTSTTYLELDDYRLAQTRYLNSIMETQMYY</sequence>
<dbReference type="InterPro" id="IPR050654">
    <property type="entry name" value="AChE-related_enzymes"/>
</dbReference>